<sequence>MSEERRIRTNAKQTSKGEWYFDVTAETDNVGDSTSATVEAVRQLQEKFINSGHKIVRPKEV</sequence>
<gene>
    <name evidence="1" type="ORF">LCGC14_1965240</name>
</gene>
<name>A0A0F9HRU3_9ZZZZ</name>
<dbReference type="AlphaFoldDB" id="A0A0F9HRU3"/>
<evidence type="ECO:0000313" key="1">
    <source>
        <dbReference type="EMBL" id="KKL84390.1"/>
    </source>
</evidence>
<proteinExistence type="predicted"/>
<reference evidence="1" key="1">
    <citation type="journal article" date="2015" name="Nature">
        <title>Complex archaea that bridge the gap between prokaryotes and eukaryotes.</title>
        <authorList>
            <person name="Spang A."/>
            <person name="Saw J.H."/>
            <person name="Jorgensen S.L."/>
            <person name="Zaremba-Niedzwiedzka K."/>
            <person name="Martijn J."/>
            <person name="Lind A.E."/>
            <person name="van Eijk R."/>
            <person name="Schleper C."/>
            <person name="Guy L."/>
            <person name="Ettema T.J."/>
        </authorList>
    </citation>
    <scope>NUCLEOTIDE SEQUENCE</scope>
</reference>
<dbReference type="EMBL" id="LAZR01021708">
    <property type="protein sequence ID" value="KKL84390.1"/>
    <property type="molecule type" value="Genomic_DNA"/>
</dbReference>
<comment type="caution">
    <text evidence="1">The sequence shown here is derived from an EMBL/GenBank/DDBJ whole genome shotgun (WGS) entry which is preliminary data.</text>
</comment>
<organism evidence="1">
    <name type="scientific">marine sediment metagenome</name>
    <dbReference type="NCBI Taxonomy" id="412755"/>
    <lineage>
        <taxon>unclassified sequences</taxon>
        <taxon>metagenomes</taxon>
        <taxon>ecological metagenomes</taxon>
    </lineage>
</organism>
<protein>
    <submittedName>
        <fullName evidence="1">Uncharacterized protein</fullName>
    </submittedName>
</protein>
<accession>A0A0F9HRU3</accession>